<evidence type="ECO:0000256" key="1">
    <source>
        <dbReference type="ARBA" id="ARBA00009437"/>
    </source>
</evidence>
<comment type="caution">
    <text evidence="6">The sequence shown here is derived from an EMBL/GenBank/DDBJ whole genome shotgun (WGS) entry which is preliminary data.</text>
</comment>
<dbReference type="RefSeq" id="WP_170148134.1">
    <property type="nucleotide sequence ID" value="NZ_QREG01000031.1"/>
</dbReference>
<keyword evidence="7" id="KW-1185">Reference proteome</keyword>
<organism evidence="6 7">
    <name type="scientific">Marinoscillum furvescens DSM 4134</name>
    <dbReference type="NCBI Taxonomy" id="1122208"/>
    <lineage>
        <taxon>Bacteria</taxon>
        <taxon>Pseudomonadati</taxon>
        <taxon>Bacteroidota</taxon>
        <taxon>Cytophagia</taxon>
        <taxon>Cytophagales</taxon>
        <taxon>Reichenbachiellaceae</taxon>
        <taxon>Marinoscillum</taxon>
    </lineage>
</organism>
<evidence type="ECO:0000256" key="4">
    <source>
        <dbReference type="ARBA" id="ARBA00023163"/>
    </source>
</evidence>
<dbReference type="GO" id="GO:0000976">
    <property type="term" value="F:transcription cis-regulatory region binding"/>
    <property type="evidence" value="ECO:0007669"/>
    <property type="project" value="TreeGrafter"/>
</dbReference>
<dbReference type="PANTHER" id="PTHR30126:SF25">
    <property type="entry name" value="HTH-TYPE TRANSCRIPTIONAL REGULATOR METR"/>
    <property type="match status" value="1"/>
</dbReference>
<sequence>MDLEIRHLKLIKAIANAGNLAGAANDLHLTPSAVSHQLRALENQLGVAVFDRQQKPWELTPAGTQLFQLSLSVLGAVSSRLRQVQNLKPNKNLRVGSECYAFYLLLQRYHFTLEADYAPIAPELIHQRLMHHELDLGMTTIAPKSEKLTSCTLKQDEIRVIVPDDHPLAEASFVPAEAFQQEVLLIHSYPLETVYVYQHFLLPNGVEPAAILPIPLTEVALQMVAEGKGLLCLPDWQLDRFTLPKGLTTQTIGAQGLHRTVHAVYRNEDQNLPQLKQLTDEVLTLKTW</sequence>
<dbReference type="PROSITE" id="PS50931">
    <property type="entry name" value="HTH_LYSR"/>
    <property type="match status" value="1"/>
</dbReference>
<feature type="domain" description="HTH lysR-type" evidence="5">
    <location>
        <begin position="1"/>
        <end position="60"/>
    </location>
</feature>
<keyword evidence="2" id="KW-0805">Transcription regulation</keyword>
<dbReference type="SUPFAM" id="SSF53850">
    <property type="entry name" value="Periplasmic binding protein-like II"/>
    <property type="match status" value="1"/>
</dbReference>
<dbReference type="Gene3D" id="3.40.190.10">
    <property type="entry name" value="Periplasmic binding protein-like II"/>
    <property type="match status" value="1"/>
</dbReference>
<evidence type="ECO:0000256" key="2">
    <source>
        <dbReference type="ARBA" id="ARBA00023015"/>
    </source>
</evidence>
<protein>
    <submittedName>
        <fullName evidence="6">LysR family transcriptional regulator</fullName>
    </submittedName>
</protein>
<dbReference type="PRINTS" id="PR00039">
    <property type="entry name" value="HTHLYSR"/>
</dbReference>
<keyword evidence="3" id="KW-0238">DNA-binding</keyword>
<dbReference type="EMBL" id="QREG01000031">
    <property type="protein sequence ID" value="RED92288.1"/>
    <property type="molecule type" value="Genomic_DNA"/>
</dbReference>
<dbReference type="InterPro" id="IPR005119">
    <property type="entry name" value="LysR_subst-bd"/>
</dbReference>
<dbReference type="AlphaFoldDB" id="A0A3D9KZF3"/>
<reference evidence="6 7" key="1">
    <citation type="submission" date="2018-07" db="EMBL/GenBank/DDBJ databases">
        <title>Genomic Encyclopedia of Type Strains, Phase IV (KMG-IV): sequencing the most valuable type-strain genomes for metagenomic binning, comparative biology and taxonomic classification.</title>
        <authorList>
            <person name="Goeker M."/>
        </authorList>
    </citation>
    <scope>NUCLEOTIDE SEQUENCE [LARGE SCALE GENOMIC DNA]</scope>
    <source>
        <strain evidence="6 7">DSM 4134</strain>
    </source>
</reference>
<accession>A0A3D9KZF3</accession>
<dbReference type="InterPro" id="IPR036388">
    <property type="entry name" value="WH-like_DNA-bd_sf"/>
</dbReference>
<dbReference type="Gene3D" id="1.10.10.10">
    <property type="entry name" value="Winged helix-like DNA-binding domain superfamily/Winged helix DNA-binding domain"/>
    <property type="match status" value="1"/>
</dbReference>
<dbReference type="SUPFAM" id="SSF46785">
    <property type="entry name" value="Winged helix' DNA-binding domain"/>
    <property type="match status" value="1"/>
</dbReference>
<dbReference type="Pfam" id="PF03466">
    <property type="entry name" value="LysR_substrate"/>
    <property type="match status" value="1"/>
</dbReference>
<keyword evidence="4" id="KW-0804">Transcription</keyword>
<evidence type="ECO:0000313" key="7">
    <source>
        <dbReference type="Proteomes" id="UP000256779"/>
    </source>
</evidence>
<evidence type="ECO:0000313" key="6">
    <source>
        <dbReference type="EMBL" id="RED92288.1"/>
    </source>
</evidence>
<dbReference type="InterPro" id="IPR036390">
    <property type="entry name" value="WH_DNA-bd_sf"/>
</dbReference>
<dbReference type="Pfam" id="PF00126">
    <property type="entry name" value="HTH_1"/>
    <property type="match status" value="1"/>
</dbReference>
<evidence type="ECO:0000259" key="5">
    <source>
        <dbReference type="PROSITE" id="PS50931"/>
    </source>
</evidence>
<dbReference type="InterPro" id="IPR000847">
    <property type="entry name" value="LysR_HTH_N"/>
</dbReference>
<dbReference type="GO" id="GO:0003700">
    <property type="term" value="F:DNA-binding transcription factor activity"/>
    <property type="evidence" value="ECO:0007669"/>
    <property type="project" value="InterPro"/>
</dbReference>
<name>A0A3D9KZF3_MARFU</name>
<dbReference type="PANTHER" id="PTHR30126">
    <property type="entry name" value="HTH-TYPE TRANSCRIPTIONAL REGULATOR"/>
    <property type="match status" value="1"/>
</dbReference>
<proteinExistence type="inferred from homology"/>
<dbReference type="Proteomes" id="UP000256779">
    <property type="component" value="Unassembled WGS sequence"/>
</dbReference>
<evidence type="ECO:0000256" key="3">
    <source>
        <dbReference type="ARBA" id="ARBA00023125"/>
    </source>
</evidence>
<comment type="similarity">
    <text evidence="1">Belongs to the LysR transcriptional regulatory family.</text>
</comment>
<gene>
    <name evidence="6" type="ORF">C7460_1312</name>
</gene>